<dbReference type="Proteomes" id="UP000297245">
    <property type="component" value="Unassembled WGS sequence"/>
</dbReference>
<evidence type="ECO:0000256" key="2">
    <source>
        <dbReference type="SAM" id="Phobius"/>
    </source>
</evidence>
<name>A0A4S8MW71_DENBC</name>
<proteinExistence type="predicted"/>
<keyword evidence="2" id="KW-0472">Membrane</keyword>
<dbReference type="EMBL" id="ML179041">
    <property type="protein sequence ID" value="THV06704.1"/>
    <property type="molecule type" value="Genomic_DNA"/>
</dbReference>
<keyword evidence="2" id="KW-1133">Transmembrane helix</keyword>
<feature type="region of interest" description="Disordered" evidence="1">
    <location>
        <begin position="154"/>
        <end position="176"/>
    </location>
</feature>
<accession>A0A4S8MW71</accession>
<keyword evidence="2" id="KW-0812">Transmembrane</keyword>
<evidence type="ECO:0000313" key="4">
    <source>
        <dbReference type="Proteomes" id="UP000297245"/>
    </source>
</evidence>
<keyword evidence="4" id="KW-1185">Reference proteome</keyword>
<evidence type="ECO:0000313" key="3">
    <source>
        <dbReference type="EMBL" id="THV06704.1"/>
    </source>
</evidence>
<sequence length="176" mass="19540">MGDNSITVSIILSALGGLALGISLILALILRRRRRQRKKDQVMNEMVSAYDVFSPITSGDSKYFSSTPIVISPPAVYFADQDQRAILDEKKQLPRLIIPPTIIPHEQGGSSCGQKTPKFRIKRVPVPRLSRLPPTPVAKTSKFVKRFSRKFKGGLPPSVRLPKDQPVPLPRNDSMV</sequence>
<gene>
    <name evidence="3" type="ORF">K435DRAFT_960309</name>
</gene>
<organism evidence="3 4">
    <name type="scientific">Dendrothele bispora (strain CBS 962.96)</name>
    <dbReference type="NCBI Taxonomy" id="1314807"/>
    <lineage>
        <taxon>Eukaryota</taxon>
        <taxon>Fungi</taxon>
        <taxon>Dikarya</taxon>
        <taxon>Basidiomycota</taxon>
        <taxon>Agaricomycotina</taxon>
        <taxon>Agaricomycetes</taxon>
        <taxon>Agaricomycetidae</taxon>
        <taxon>Agaricales</taxon>
        <taxon>Agaricales incertae sedis</taxon>
        <taxon>Dendrothele</taxon>
    </lineage>
</organism>
<feature type="transmembrane region" description="Helical" evidence="2">
    <location>
        <begin position="6"/>
        <end position="30"/>
    </location>
</feature>
<protein>
    <submittedName>
        <fullName evidence="3">Uncharacterized protein</fullName>
    </submittedName>
</protein>
<dbReference type="AlphaFoldDB" id="A0A4S8MW71"/>
<evidence type="ECO:0000256" key="1">
    <source>
        <dbReference type="SAM" id="MobiDB-lite"/>
    </source>
</evidence>
<reference evidence="3 4" key="1">
    <citation type="journal article" date="2019" name="Nat. Ecol. Evol.">
        <title>Megaphylogeny resolves global patterns of mushroom evolution.</title>
        <authorList>
            <person name="Varga T."/>
            <person name="Krizsan K."/>
            <person name="Foldi C."/>
            <person name="Dima B."/>
            <person name="Sanchez-Garcia M."/>
            <person name="Sanchez-Ramirez S."/>
            <person name="Szollosi G.J."/>
            <person name="Szarkandi J.G."/>
            <person name="Papp V."/>
            <person name="Albert L."/>
            <person name="Andreopoulos W."/>
            <person name="Angelini C."/>
            <person name="Antonin V."/>
            <person name="Barry K.W."/>
            <person name="Bougher N.L."/>
            <person name="Buchanan P."/>
            <person name="Buyck B."/>
            <person name="Bense V."/>
            <person name="Catcheside P."/>
            <person name="Chovatia M."/>
            <person name="Cooper J."/>
            <person name="Damon W."/>
            <person name="Desjardin D."/>
            <person name="Finy P."/>
            <person name="Geml J."/>
            <person name="Haridas S."/>
            <person name="Hughes K."/>
            <person name="Justo A."/>
            <person name="Karasinski D."/>
            <person name="Kautmanova I."/>
            <person name="Kiss B."/>
            <person name="Kocsube S."/>
            <person name="Kotiranta H."/>
            <person name="LaButti K.M."/>
            <person name="Lechner B.E."/>
            <person name="Liimatainen K."/>
            <person name="Lipzen A."/>
            <person name="Lukacs Z."/>
            <person name="Mihaltcheva S."/>
            <person name="Morgado L.N."/>
            <person name="Niskanen T."/>
            <person name="Noordeloos M.E."/>
            <person name="Ohm R.A."/>
            <person name="Ortiz-Santana B."/>
            <person name="Ovrebo C."/>
            <person name="Racz N."/>
            <person name="Riley R."/>
            <person name="Savchenko A."/>
            <person name="Shiryaev A."/>
            <person name="Soop K."/>
            <person name="Spirin V."/>
            <person name="Szebenyi C."/>
            <person name="Tomsovsky M."/>
            <person name="Tulloss R.E."/>
            <person name="Uehling J."/>
            <person name="Grigoriev I.V."/>
            <person name="Vagvolgyi C."/>
            <person name="Papp T."/>
            <person name="Martin F.M."/>
            <person name="Miettinen O."/>
            <person name="Hibbett D.S."/>
            <person name="Nagy L.G."/>
        </authorList>
    </citation>
    <scope>NUCLEOTIDE SEQUENCE [LARGE SCALE GENOMIC DNA]</scope>
    <source>
        <strain evidence="3 4">CBS 962.96</strain>
    </source>
</reference>